<name>A0A218WVC2_PUNGR</name>
<evidence type="ECO:0000259" key="12">
    <source>
        <dbReference type="Pfam" id="PF14380"/>
    </source>
</evidence>
<dbReference type="InterPro" id="IPR032872">
    <property type="entry name" value="WAK_assoc_C"/>
</dbReference>
<dbReference type="GO" id="GO:0004674">
    <property type="term" value="F:protein serine/threonine kinase activity"/>
    <property type="evidence" value="ECO:0007669"/>
    <property type="project" value="UniProtKB-KW"/>
</dbReference>
<organism evidence="13 14">
    <name type="scientific">Punica granatum</name>
    <name type="common">Pomegranate</name>
    <dbReference type="NCBI Taxonomy" id="22663"/>
    <lineage>
        <taxon>Eukaryota</taxon>
        <taxon>Viridiplantae</taxon>
        <taxon>Streptophyta</taxon>
        <taxon>Embryophyta</taxon>
        <taxon>Tracheophyta</taxon>
        <taxon>Spermatophyta</taxon>
        <taxon>Magnoliopsida</taxon>
        <taxon>eudicotyledons</taxon>
        <taxon>Gunneridae</taxon>
        <taxon>Pentapetalae</taxon>
        <taxon>rosids</taxon>
        <taxon>malvids</taxon>
        <taxon>Myrtales</taxon>
        <taxon>Lythraceae</taxon>
        <taxon>Punica</taxon>
    </lineage>
</organism>
<dbReference type="GO" id="GO:0030247">
    <property type="term" value="F:polysaccharide binding"/>
    <property type="evidence" value="ECO:0007669"/>
    <property type="project" value="InterPro"/>
</dbReference>
<evidence type="ECO:0000256" key="10">
    <source>
        <dbReference type="SAM" id="SignalP"/>
    </source>
</evidence>
<feature type="signal peptide" evidence="10">
    <location>
        <begin position="1"/>
        <end position="19"/>
    </location>
</feature>
<evidence type="ECO:0000313" key="14">
    <source>
        <dbReference type="Proteomes" id="UP000197138"/>
    </source>
</evidence>
<gene>
    <name evidence="13" type="ORF">CDL15_Pgr023448</name>
</gene>
<evidence type="ECO:0000256" key="8">
    <source>
        <dbReference type="ARBA" id="ARBA00047899"/>
    </source>
</evidence>
<feature type="chain" id="PRO_5012849580" description="non-specific serine/threonine protein kinase" evidence="10">
    <location>
        <begin position="20"/>
        <end position="267"/>
    </location>
</feature>
<evidence type="ECO:0000256" key="2">
    <source>
        <dbReference type="ARBA" id="ARBA00012513"/>
    </source>
</evidence>
<evidence type="ECO:0000256" key="9">
    <source>
        <dbReference type="ARBA" id="ARBA00048679"/>
    </source>
</evidence>
<evidence type="ECO:0000256" key="4">
    <source>
        <dbReference type="ARBA" id="ARBA00022729"/>
    </source>
</evidence>
<dbReference type="PANTHER" id="PTHR33138:SF1">
    <property type="entry name" value="OS01G0113900 PROTEIN"/>
    <property type="match status" value="1"/>
</dbReference>
<dbReference type="EMBL" id="MTKT01003165">
    <property type="protein sequence ID" value="OWM76603.1"/>
    <property type="molecule type" value="Genomic_DNA"/>
</dbReference>
<accession>A0A218WVC2</accession>
<evidence type="ECO:0000256" key="1">
    <source>
        <dbReference type="ARBA" id="ARBA00004167"/>
    </source>
</evidence>
<reference evidence="14" key="1">
    <citation type="journal article" date="2017" name="Plant J.">
        <title>The pomegranate (Punica granatum L.) genome and the genomics of punicalagin biosynthesis.</title>
        <authorList>
            <person name="Qin G."/>
            <person name="Xu C."/>
            <person name="Ming R."/>
            <person name="Tang H."/>
            <person name="Guyot R."/>
            <person name="Kramer E.M."/>
            <person name="Hu Y."/>
            <person name="Yi X."/>
            <person name="Qi Y."/>
            <person name="Xu X."/>
            <person name="Gao Z."/>
            <person name="Pan H."/>
            <person name="Jian J."/>
            <person name="Tian Y."/>
            <person name="Yue Z."/>
            <person name="Xu Y."/>
        </authorList>
    </citation>
    <scope>NUCLEOTIDE SEQUENCE [LARGE SCALE GENOMIC DNA]</scope>
    <source>
        <strain evidence="14">cv. Dabenzi</strain>
    </source>
</reference>
<feature type="domain" description="Wall-associated receptor kinase C-terminal" evidence="12">
    <location>
        <begin position="165"/>
        <end position="245"/>
    </location>
</feature>
<feature type="domain" description="Wall-associated receptor kinase galacturonan-binding" evidence="11">
    <location>
        <begin position="25"/>
        <end position="99"/>
    </location>
</feature>
<dbReference type="Pfam" id="PF14380">
    <property type="entry name" value="WAK_assoc"/>
    <property type="match status" value="1"/>
</dbReference>
<evidence type="ECO:0000256" key="6">
    <source>
        <dbReference type="ARBA" id="ARBA00023136"/>
    </source>
</evidence>
<keyword evidence="7" id="KW-0325">Glycoprotein</keyword>
<comment type="subcellular location">
    <subcellularLocation>
        <location evidence="1">Membrane</location>
        <topology evidence="1">Single-pass membrane protein</topology>
    </subcellularLocation>
</comment>
<dbReference type="Proteomes" id="UP000197138">
    <property type="component" value="Unassembled WGS sequence"/>
</dbReference>
<evidence type="ECO:0000256" key="7">
    <source>
        <dbReference type="ARBA" id="ARBA00023180"/>
    </source>
</evidence>
<dbReference type="GO" id="GO:0016020">
    <property type="term" value="C:membrane"/>
    <property type="evidence" value="ECO:0007669"/>
    <property type="project" value="UniProtKB-SubCell"/>
</dbReference>
<sequence length="267" mass="29487">MTKDPLLCFFLLCFHGCQPSFSGFCSGGVCSGVAISYPFWMMDDGSNTNGSTQNAYCGYQEFSLSGAPSNDTFLVLALPNDNYYVKHIDYASKSVTLIDIDLVGKSCPRAQHNVTIDSLPLDYHQDDVNITFYFNCSIDGVYERLAVSPIPCLGQYMGKPSYGFLEGKEPVEFDWAGKCEDIVVATAGETEMTESDLINQFTRAMNAGFILDWDMWKECGRCESRGGQCGFNNRTKESLCFCDDGSIHPNNSSGTYCKGTDSMNIEN</sequence>
<evidence type="ECO:0000256" key="3">
    <source>
        <dbReference type="ARBA" id="ARBA00022692"/>
    </source>
</evidence>
<keyword evidence="3" id="KW-0812">Transmembrane</keyword>
<dbReference type="EC" id="2.7.11.1" evidence="2"/>
<keyword evidence="6" id="KW-0472">Membrane</keyword>
<comment type="catalytic activity">
    <reaction evidence="8">
        <text>L-threonyl-[protein] + ATP = O-phospho-L-threonyl-[protein] + ADP + H(+)</text>
        <dbReference type="Rhea" id="RHEA:46608"/>
        <dbReference type="Rhea" id="RHEA-COMP:11060"/>
        <dbReference type="Rhea" id="RHEA-COMP:11605"/>
        <dbReference type="ChEBI" id="CHEBI:15378"/>
        <dbReference type="ChEBI" id="CHEBI:30013"/>
        <dbReference type="ChEBI" id="CHEBI:30616"/>
        <dbReference type="ChEBI" id="CHEBI:61977"/>
        <dbReference type="ChEBI" id="CHEBI:456216"/>
        <dbReference type="EC" id="2.7.11.1"/>
    </reaction>
</comment>
<evidence type="ECO:0000259" key="11">
    <source>
        <dbReference type="Pfam" id="PF13947"/>
    </source>
</evidence>
<comment type="catalytic activity">
    <reaction evidence="9">
        <text>L-seryl-[protein] + ATP = O-phospho-L-seryl-[protein] + ADP + H(+)</text>
        <dbReference type="Rhea" id="RHEA:17989"/>
        <dbReference type="Rhea" id="RHEA-COMP:9863"/>
        <dbReference type="Rhea" id="RHEA-COMP:11604"/>
        <dbReference type="ChEBI" id="CHEBI:15378"/>
        <dbReference type="ChEBI" id="CHEBI:29999"/>
        <dbReference type="ChEBI" id="CHEBI:30616"/>
        <dbReference type="ChEBI" id="CHEBI:83421"/>
        <dbReference type="ChEBI" id="CHEBI:456216"/>
        <dbReference type="EC" id="2.7.11.1"/>
    </reaction>
</comment>
<dbReference type="AlphaFoldDB" id="A0A218WVC2"/>
<evidence type="ECO:0000313" key="13">
    <source>
        <dbReference type="EMBL" id="OWM76603.1"/>
    </source>
</evidence>
<keyword evidence="4 10" id="KW-0732">Signal</keyword>
<dbReference type="PANTHER" id="PTHR33138">
    <property type="entry name" value="OS01G0690200 PROTEIN"/>
    <property type="match status" value="1"/>
</dbReference>
<dbReference type="Pfam" id="PF13947">
    <property type="entry name" value="GUB_WAK_bind"/>
    <property type="match status" value="1"/>
</dbReference>
<keyword evidence="5" id="KW-1133">Transmembrane helix</keyword>
<evidence type="ECO:0000256" key="5">
    <source>
        <dbReference type="ARBA" id="ARBA00022989"/>
    </source>
</evidence>
<protein>
    <recommendedName>
        <fullName evidence="2">non-specific serine/threonine protein kinase</fullName>
        <ecNumber evidence="2">2.7.11.1</ecNumber>
    </recommendedName>
</protein>
<proteinExistence type="predicted"/>
<dbReference type="InterPro" id="IPR025287">
    <property type="entry name" value="WAK_GUB"/>
</dbReference>
<comment type="caution">
    <text evidence="13">The sequence shown here is derived from an EMBL/GenBank/DDBJ whole genome shotgun (WGS) entry which is preliminary data.</text>
</comment>